<dbReference type="GO" id="GO:0003676">
    <property type="term" value="F:nucleic acid binding"/>
    <property type="evidence" value="ECO:0007669"/>
    <property type="project" value="InterPro"/>
</dbReference>
<dbReference type="GO" id="GO:0006308">
    <property type="term" value="P:DNA catabolic process"/>
    <property type="evidence" value="ECO:0007669"/>
    <property type="project" value="UniProtKB-UniRule"/>
</dbReference>
<evidence type="ECO:0000259" key="7">
    <source>
        <dbReference type="Pfam" id="PF13742"/>
    </source>
</evidence>
<dbReference type="InterPro" id="IPR003753">
    <property type="entry name" value="Exonuc_VII_L"/>
</dbReference>
<accession>H1CYR3</accession>
<dbReference type="PATRIC" id="fig|742743.3.peg.516"/>
<dbReference type="STRING" id="742743.HMPREF9453_00501"/>
<dbReference type="eggNOG" id="COG1570">
    <property type="taxonomic scope" value="Bacteria"/>
</dbReference>
<dbReference type="AlphaFoldDB" id="H1CYR3"/>
<protein>
    <recommendedName>
        <fullName evidence="5">Exodeoxyribonuclease VII large subunit</fullName>
        <ecNumber evidence="5">3.1.11.6</ecNumber>
    </recommendedName>
</protein>
<evidence type="ECO:0000313" key="9">
    <source>
        <dbReference type="Proteomes" id="UP000003277"/>
    </source>
</evidence>
<dbReference type="GO" id="GO:0008855">
    <property type="term" value="F:exodeoxyribonuclease VII activity"/>
    <property type="evidence" value="ECO:0007669"/>
    <property type="project" value="UniProtKB-UniRule"/>
</dbReference>
<feature type="domain" description="OB-fold nucleic acid binding" evidence="7">
    <location>
        <begin position="4"/>
        <end position="98"/>
    </location>
</feature>
<dbReference type="RefSeq" id="WP_008859005.1">
    <property type="nucleotide sequence ID" value="NZ_JH591187.1"/>
</dbReference>
<dbReference type="Pfam" id="PF13742">
    <property type="entry name" value="tRNA_anti_2"/>
    <property type="match status" value="1"/>
</dbReference>
<name>H1CYR3_9FIRM</name>
<feature type="domain" description="Exonuclease VII large subunit C-terminal" evidence="6">
    <location>
        <begin position="122"/>
        <end position="335"/>
    </location>
</feature>
<dbReference type="EC" id="3.1.11.6" evidence="5"/>
<organism evidence="8 9">
    <name type="scientific">Dialister succinatiphilus YIT 11850</name>
    <dbReference type="NCBI Taxonomy" id="742743"/>
    <lineage>
        <taxon>Bacteria</taxon>
        <taxon>Bacillati</taxon>
        <taxon>Bacillota</taxon>
        <taxon>Negativicutes</taxon>
        <taxon>Veillonellales</taxon>
        <taxon>Veillonellaceae</taxon>
        <taxon>Dialister</taxon>
    </lineage>
</organism>
<evidence type="ECO:0000313" key="8">
    <source>
        <dbReference type="EMBL" id="EHO63484.1"/>
    </source>
</evidence>
<evidence type="ECO:0000256" key="2">
    <source>
        <dbReference type="ARBA" id="ARBA00022722"/>
    </source>
</evidence>
<keyword evidence="4" id="KW-0269">Exonuclease</keyword>
<dbReference type="EMBL" id="ADLT01000015">
    <property type="protein sequence ID" value="EHO63484.1"/>
    <property type="molecule type" value="Genomic_DNA"/>
</dbReference>
<dbReference type="OrthoDB" id="9802795at2"/>
<evidence type="ECO:0000256" key="3">
    <source>
        <dbReference type="ARBA" id="ARBA00022801"/>
    </source>
</evidence>
<keyword evidence="9" id="KW-1185">Reference proteome</keyword>
<dbReference type="GO" id="GO:0009318">
    <property type="term" value="C:exodeoxyribonuclease VII complex"/>
    <property type="evidence" value="ECO:0007669"/>
    <property type="project" value="UniProtKB-UniRule"/>
</dbReference>
<gene>
    <name evidence="8" type="ORF">HMPREF9453_00501</name>
</gene>
<comment type="caution">
    <text evidence="8">The sequence shown here is derived from an EMBL/GenBank/DDBJ whole genome shotgun (WGS) entry which is preliminary data.</text>
</comment>
<evidence type="ECO:0000256" key="1">
    <source>
        <dbReference type="ARBA" id="ARBA00022490"/>
    </source>
</evidence>
<sequence>MKIYSVNECTRLLAGRMKKDYIFSHVAVRGTISSVHTHFSGVTYFTLLGEESRLFCVIGRMGSSFLTRNLMSGMEATVIGDIRFNTLSGWPSLFVERVMDIHKSRNQEEKEDMVKELEREGYFDPLRKKGLPPFPFHIGIISSESGAVVHDIVKTAGLRNPCVRFTLYSTSVQGEEAARDMADRIREACRAEDKPDILILARGGGAEDDLGPFNERILLDAIHESTIPLISAVGHETDTTLSDLTADRRASTPTQAAEIAIPERTVWLSLLRDRIRELEEGRKSCFLSKKQEIADMLISMKEHTSPKGLQDLRREIQSQVLLLDQQKEMQLKSRYRSVLESLMSLQKWSSGHGN</sequence>
<proteinExistence type="predicted"/>
<reference evidence="8 9" key="1">
    <citation type="submission" date="2011-11" db="EMBL/GenBank/DDBJ databases">
        <title>The Genome Sequence of Dialister succinatiphilus YIT 11850.</title>
        <authorList>
            <consortium name="The Broad Institute Genome Sequencing Platform"/>
            <person name="Earl A."/>
            <person name="Ward D."/>
            <person name="Feldgarden M."/>
            <person name="Gevers D."/>
            <person name="Morotomi M."/>
            <person name="Young S.K."/>
            <person name="Zeng Q."/>
            <person name="Gargeya S."/>
            <person name="Fitzgerald M."/>
            <person name="Haas B."/>
            <person name="Abouelleil A."/>
            <person name="Alvarado L."/>
            <person name="Arachchi H.M."/>
            <person name="Berlin A."/>
            <person name="Brown A."/>
            <person name="Chapman S.B."/>
            <person name="Dunbar C."/>
            <person name="Gearin G."/>
            <person name="Goldberg J."/>
            <person name="Griggs A."/>
            <person name="Gujja S."/>
            <person name="Heiman D."/>
            <person name="Howarth C."/>
            <person name="Lui A."/>
            <person name="MacDonald P.J.P."/>
            <person name="Montmayeur A."/>
            <person name="Murphy C."/>
            <person name="Neiman D."/>
            <person name="Pearson M."/>
            <person name="Priest M."/>
            <person name="Roberts A."/>
            <person name="Saif S."/>
            <person name="Shea T."/>
            <person name="Sisk P."/>
            <person name="Stolte C."/>
            <person name="Sykes S."/>
            <person name="Wortman J."/>
            <person name="Nusbaum C."/>
            <person name="Birren B."/>
        </authorList>
    </citation>
    <scope>NUCLEOTIDE SEQUENCE [LARGE SCALE GENOMIC DNA]</scope>
    <source>
        <strain evidence="8 9">YIT 11850</strain>
    </source>
</reference>
<dbReference type="HOGENOM" id="CLU_023625_2_1_9"/>
<dbReference type="InterPro" id="IPR020579">
    <property type="entry name" value="Exonuc_VII_lsu_C"/>
</dbReference>
<keyword evidence="2" id="KW-0540">Nuclease</keyword>
<dbReference type="NCBIfam" id="TIGR00237">
    <property type="entry name" value="xseA"/>
    <property type="match status" value="1"/>
</dbReference>
<evidence type="ECO:0000259" key="6">
    <source>
        <dbReference type="Pfam" id="PF02601"/>
    </source>
</evidence>
<keyword evidence="3" id="KW-0378">Hydrolase</keyword>
<dbReference type="InterPro" id="IPR025824">
    <property type="entry name" value="OB-fold_nuc-bd_dom"/>
</dbReference>
<keyword evidence="1" id="KW-0963">Cytoplasm</keyword>
<evidence type="ECO:0000256" key="5">
    <source>
        <dbReference type="NCBIfam" id="TIGR00237"/>
    </source>
</evidence>
<dbReference type="Pfam" id="PF02601">
    <property type="entry name" value="Exonuc_VII_L"/>
    <property type="match status" value="1"/>
</dbReference>
<dbReference type="Proteomes" id="UP000003277">
    <property type="component" value="Unassembled WGS sequence"/>
</dbReference>
<evidence type="ECO:0000256" key="4">
    <source>
        <dbReference type="ARBA" id="ARBA00022839"/>
    </source>
</evidence>
<dbReference type="PANTHER" id="PTHR30008">
    <property type="entry name" value="EXODEOXYRIBONUCLEASE 7 LARGE SUBUNIT"/>
    <property type="match status" value="1"/>
</dbReference>
<dbReference type="PANTHER" id="PTHR30008:SF0">
    <property type="entry name" value="EXODEOXYRIBONUCLEASE 7 LARGE SUBUNIT"/>
    <property type="match status" value="1"/>
</dbReference>